<accession>A0A7W8D185</accession>
<gene>
    <name evidence="2" type="ORF">HNQ43_001394</name>
</gene>
<comment type="caution">
    <text evidence="2">The sequence shown here is derived from an EMBL/GenBank/DDBJ whole genome shotgun (WGS) entry which is preliminary data.</text>
</comment>
<protein>
    <submittedName>
        <fullName evidence="2">Uncharacterized protein</fullName>
    </submittedName>
</protein>
<feature type="compositionally biased region" description="Basic and acidic residues" evidence="1">
    <location>
        <begin position="9"/>
        <end position="48"/>
    </location>
</feature>
<sequence length="79" mass="9306">MVKTAKKQNNKEMDSKNMIETRKNERDSNRSNNDIESRLLKDNTKELKQPYDPIKALMAAQLALEEEEDKKYGIVYEED</sequence>
<dbReference type="RefSeq" id="WP_183376198.1">
    <property type="nucleotide sequence ID" value="NZ_JACHHD010000013.1"/>
</dbReference>
<dbReference type="AlphaFoldDB" id="A0A7W8D185"/>
<evidence type="ECO:0000313" key="2">
    <source>
        <dbReference type="EMBL" id="MBB5185340.1"/>
    </source>
</evidence>
<dbReference type="Proteomes" id="UP000521313">
    <property type="component" value="Unassembled WGS sequence"/>
</dbReference>
<organism evidence="2 3">
    <name type="scientific">Faecalicoccus acidiformans</name>
    <dbReference type="NCBI Taxonomy" id="915173"/>
    <lineage>
        <taxon>Bacteria</taxon>
        <taxon>Bacillati</taxon>
        <taxon>Bacillota</taxon>
        <taxon>Erysipelotrichia</taxon>
        <taxon>Erysipelotrichales</taxon>
        <taxon>Erysipelotrichaceae</taxon>
        <taxon>Faecalicoccus</taxon>
    </lineage>
</organism>
<dbReference type="EMBL" id="JACHHD010000013">
    <property type="protein sequence ID" value="MBB5185340.1"/>
    <property type="molecule type" value="Genomic_DNA"/>
</dbReference>
<feature type="region of interest" description="Disordered" evidence="1">
    <location>
        <begin position="1"/>
        <end position="48"/>
    </location>
</feature>
<evidence type="ECO:0000313" key="3">
    <source>
        <dbReference type="Proteomes" id="UP000521313"/>
    </source>
</evidence>
<name>A0A7W8D185_9FIRM</name>
<reference evidence="2 3" key="1">
    <citation type="submission" date="2020-08" db="EMBL/GenBank/DDBJ databases">
        <title>Genomic Encyclopedia of Type Strains, Phase IV (KMG-IV): sequencing the most valuable type-strain genomes for metagenomic binning, comparative biology and taxonomic classification.</title>
        <authorList>
            <person name="Goeker M."/>
        </authorList>
    </citation>
    <scope>NUCLEOTIDE SEQUENCE [LARGE SCALE GENOMIC DNA]</scope>
    <source>
        <strain evidence="2 3">DSM 26963</strain>
    </source>
</reference>
<evidence type="ECO:0000256" key="1">
    <source>
        <dbReference type="SAM" id="MobiDB-lite"/>
    </source>
</evidence>
<proteinExistence type="predicted"/>